<proteinExistence type="predicted"/>
<feature type="transmembrane region" description="Helical" evidence="5">
    <location>
        <begin position="346"/>
        <end position="368"/>
    </location>
</feature>
<evidence type="ECO:0000313" key="7">
    <source>
        <dbReference type="EMBL" id="MFC0205086.1"/>
    </source>
</evidence>
<feature type="transmembrane region" description="Helical" evidence="5">
    <location>
        <begin position="208"/>
        <end position="225"/>
    </location>
</feature>
<dbReference type="PANTHER" id="PTHR37422">
    <property type="entry name" value="TEICHURONIC ACID BIOSYNTHESIS PROTEIN TUAE"/>
    <property type="match status" value="1"/>
</dbReference>
<feature type="transmembrane region" description="Helical" evidence="5">
    <location>
        <begin position="87"/>
        <end position="108"/>
    </location>
</feature>
<dbReference type="Pfam" id="PF04932">
    <property type="entry name" value="Wzy_C"/>
    <property type="match status" value="1"/>
</dbReference>
<feature type="transmembrane region" description="Helical" evidence="5">
    <location>
        <begin position="114"/>
        <end position="131"/>
    </location>
</feature>
<comment type="subcellular location">
    <subcellularLocation>
        <location evidence="1">Membrane</location>
        <topology evidence="1">Multi-pass membrane protein</topology>
    </subcellularLocation>
</comment>
<dbReference type="Proteomes" id="UP001589798">
    <property type="component" value="Unassembled WGS sequence"/>
</dbReference>
<protein>
    <submittedName>
        <fullName evidence="7">O-antigen ligase family protein</fullName>
    </submittedName>
</protein>
<dbReference type="InterPro" id="IPR051533">
    <property type="entry name" value="WaaL-like"/>
</dbReference>
<keyword evidence="4 5" id="KW-0472">Membrane</keyword>
<dbReference type="GO" id="GO:0016874">
    <property type="term" value="F:ligase activity"/>
    <property type="evidence" value="ECO:0007669"/>
    <property type="project" value="UniProtKB-KW"/>
</dbReference>
<evidence type="ECO:0000256" key="2">
    <source>
        <dbReference type="ARBA" id="ARBA00022692"/>
    </source>
</evidence>
<dbReference type="InterPro" id="IPR007016">
    <property type="entry name" value="O-antigen_ligase-rel_domated"/>
</dbReference>
<reference evidence="7 8" key="1">
    <citation type="submission" date="2024-09" db="EMBL/GenBank/DDBJ databases">
        <authorList>
            <person name="Sun Q."/>
            <person name="Mori K."/>
        </authorList>
    </citation>
    <scope>NUCLEOTIDE SEQUENCE [LARGE SCALE GENOMIC DNA]</scope>
    <source>
        <strain evidence="7 8">CCM 7706</strain>
    </source>
</reference>
<feature type="domain" description="O-antigen ligase-related" evidence="6">
    <location>
        <begin position="216"/>
        <end position="358"/>
    </location>
</feature>
<comment type="caution">
    <text evidence="7">The sequence shown here is derived from an EMBL/GenBank/DDBJ whole genome shotgun (WGS) entry which is preliminary data.</text>
</comment>
<gene>
    <name evidence="7" type="ORF">ACFFJC_12505</name>
</gene>
<dbReference type="PANTHER" id="PTHR37422:SF17">
    <property type="entry name" value="O-ANTIGEN LIGASE"/>
    <property type="match status" value="1"/>
</dbReference>
<keyword evidence="8" id="KW-1185">Reference proteome</keyword>
<name>A0ABV6CXM7_9SPHN</name>
<feature type="transmembrane region" description="Helical" evidence="5">
    <location>
        <begin position="143"/>
        <end position="165"/>
    </location>
</feature>
<keyword evidence="7" id="KW-0436">Ligase</keyword>
<evidence type="ECO:0000256" key="5">
    <source>
        <dbReference type="SAM" id="Phobius"/>
    </source>
</evidence>
<evidence type="ECO:0000313" key="8">
    <source>
        <dbReference type="Proteomes" id="UP001589798"/>
    </source>
</evidence>
<evidence type="ECO:0000259" key="6">
    <source>
        <dbReference type="Pfam" id="PF04932"/>
    </source>
</evidence>
<organism evidence="7 8">
    <name type="scientific">Novosphingobium soli</name>
    <dbReference type="NCBI Taxonomy" id="574956"/>
    <lineage>
        <taxon>Bacteria</taxon>
        <taxon>Pseudomonadati</taxon>
        <taxon>Pseudomonadota</taxon>
        <taxon>Alphaproteobacteria</taxon>
        <taxon>Sphingomonadales</taxon>
        <taxon>Sphingomonadaceae</taxon>
        <taxon>Novosphingobium</taxon>
    </lineage>
</organism>
<keyword evidence="3 5" id="KW-1133">Transmembrane helix</keyword>
<evidence type="ECO:0000256" key="1">
    <source>
        <dbReference type="ARBA" id="ARBA00004141"/>
    </source>
</evidence>
<feature type="transmembrane region" description="Helical" evidence="5">
    <location>
        <begin position="26"/>
        <end position="48"/>
    </location>
</feature>
<dbReference type="RefSeq" id="WP_379487821.1">
    <property type="nucleotide sequence ID" value="NZ_JBHLWK010000015.1"/>
</dbReference>
<sequence length="445" mass="48921">MNRAATGAQRLFLIERRKAEMENRRLLVSIGLVMLFLLSVVGTNLFFTSAIGTNATGGDAFRQIGIIAACVLLVIAQVEYPGTRPPMAIPISLAIVLGYCVLSLSWSLAPLISARRLILFGLTVWIVVRAVGDLGAVRTFNILRWTLVLLLLANFVAVYTTPLAVHSSSLGETGTTAGDWRGVFTHKNSAGPVLAITIMLFLFDRKAVPWLLCIPVILLSAYFLYKSNSKTSMLVLPPAILVGCAMLYYDPRQRFLVWAAILGALAAAAAAMLYSPTVAQIIDDPQAFTGRGRIWHVLLLYVRENPWFGAGYGAFWQIGPASPVYRLDNSWVAHNTGHGHNGYLDLIVTLGIPGMVLTVLVMLFWPTAKLLSAWQIGRQRRALLAAIIFYCALHNLSESSLLGSTPVQILLLIAVVLTHHLAAQSEGWHRDLRLRIEDRWKRLAT</sequence>
<dbReference type="EMBL" id="JBHLWK010000015">
    <property type="protein sequence ID" value="MFC0205086.1"/>
    <property type="molecule type" value="Genomic_DNA"/>
</dbReference>
<evidence type="ECO:0000256" key="3">
    <source>
        <dbReference type="ARBA" id="ARBA00022989"/>
    </source>
</evidence>
<keyword evidence="2 5" id="KW-0812">Transmembrane</keyword>
<feature type="transmembrane region" description="Helical" evidence="5">
    <location>
        <begin position="256"/>
        <end position="275"/>
    </location>
</feature>
<feature type="transmembrane region" description="Helical" evidence="5">
    <location>
        <begin position="60"/>
        <end position="80"/>
    </location>
</feature>
<evidence type="ECO:0000256" key="4">
    <source>
        <dbReference type="ARBA" id="ARBA00023136"/>
    </source>
</evidence>
<accession>A0ABV6CXM7</accession>